<keyword evidence="4 5" id="KW-0472">Membrane</keyword>
<keyword evidence="2 5" id="KW-0812">Transmembrane</keyword>
<evidence type="ECO:0000256" key="2">
    <source>
        <dbReference type="ARBA" id="ARBA00022692"/>
    </source>
</evidence>
<organism evidence="8 9">
    <name type="scientific">Aphanomyces euteiches</name>
    <dbReference type="NCBI Taxonomy" id="100861"/>
    <lineage>
        <taxon>Eukaryota</taxon>
        <taxon>Sar</taxon>
        <taxon>Stramenopiles</taxon>
        <taxon>Oomycota</taxon>
        <taxon>Saprolegniomycetes</taxon>
        <taxon>Saprolegniales</taxon>
        <taxon>Verrucalvaceae</taxon>
        <taxon>Aphanomyces</taxon>
    </lineage>
</organism>
<feature type="domain" description="V-type proton ATPase subunit S1/VOA1 transmembrane" evidence="7">
    <location>
        <begin position="257"/>
        <end position="288"/>
    </location>
</feature>
<evidence type="ECO:0000313" key="9">
    <source>
        <dbReference type="Proteomes" id="UP000481153"/>
    </source>
</evidence>
<name>A0A6G0XQ83_9STRA</name>
<evidence type="ECO:0000256" key="6">
    <source>
        <dbReference type="SAM" id="SignalP"/>
    </source>
</evidence>
<feature type="signal peptide" evidence="6">
    <location>
        <begin position="1"/>
        <end position="16"/>
    </location>
</feature>
<evidence type="ECO:0000256" key="5">
    <source>
        <dbReference type="SAM" id="Phobius"/>
    </source>
</evidence>
<dbReference type="EMBL" id="VJMJ01000026">
    <property type="protein sequence ID" value="KAF0742564.1"/>
    <property type="molecule type" value="Genomic_DNA"/>
</dbReference>
<dbReference type="InterPro" id="IPR046756">
    <property type="entry name" value="VAS1/VOA1_TM"/>
</dbReference>
<dbReference type="VEuPathDB" id="FungiDB:AeMF1_012211"/>
<evidence type="ECO:0000313" key="8">
    <source>
        <dbReference type="EMBL" id="KAF0742564.1"/>
    </source>
</evidence>
<protein>
    <recommendedName>
        <fullName evidence="7">V-type proton ATPase subunit S1/VOA1 transmembrane domain-containing protein</fullName>
    </recommendedName>
</protein>
<dbReference type="AlphaFoldDB" id="A0A6G0XQ83"/>
<reference evidence="8 9" key="1">
    <citation type="submission" date="2019-07" db="EMBL/GenBank/DDBJ databases">
        <title>Genomics analysis of Aphanomyces spp. identifies a new class of oomycete effector associated with host adaptation.</title>
        <authorList>
            <person name="Gaulin E."/>
        </authorList>
    </citation>
    <scope>NUCLEOTIDE SEQUENCE [LARGE SCALE GENOMIC DNA]</scope>
    <source>
        <strain evidence="8 9">ATCC 201684</strain>
    </source>
</reference>
<keyword evidence="9" id="KW-1185">Reference proteome</keyword>
<keyword evidence="3 5" id="KW-1133">Transmembrane helix</keyword>
<evidence type="ECO:0000256" key="4">
    <source>
        <dbReference type="ARBA" id="ARBA00023136"/>
    </source>
</evidence>
<evidence type="ECO:0000256" key="1">
    <source>
        <dbReference type="ARBA" id="ARBA00004167"/>
    </source>
</evidence>
<keyword evidence="6" id="KW-0732">Signal</keyword>
<sequence length="302" mass="32988">MRCASVLAFLATSVAAVVENAYVPLMLWANSGVLEHPANDFAGNLANGEYSVSHISNTLAFLQDNGDNVKDSMNAHTPFEVFYPRAHALVLFVRDTLRLDEMEHFQDTPVENIYRNASSSVVYPHTIRSNGDSLVSALHPSHSIDIEGVKGLLQRTPSLGENDKTDLIVVKISNDLSFSDAAELIRTSVALFDHAAYNRVIYGLTGNKATKTSDEFEGFHRALLNAAAVVTPLVCPPGSYLSTAQAEPFCFTHYVNMTPTILSGLVLSLFFLLCVYIGLYALDSIQTPLKYPSIAPPKGKEY</sequence>
<comment type="caution">
    <text evidence="8">The sequence shown here is derived from an EMBL/GenBank/DDBJ whole genome shotgun (WGS) entry which is preliminary data.</text>
</comment>
<dbReference type="GO" id="GO:0016020">
    <property type="term" value="C:membrane"/>
    <property type="evidence" value="ECO:0007669"/>
    <property type="project" value="UniProtKB-SubCell"/>
</dbReference>
<dbReference type="Pfam" id="PF20520">
    <property type="entry name" value="Ac45-VOA1_TM"/>
    <property type="match status" value="1"/>
</dbReference>
<evidence type="ECO:0000256" key="3">
    <source>
        <dbReference type="ARBA" id="ARBA00022989"/>
    </source>
</evidence>
<proteinExistence type="predicted"/>
<feature type="chain" id="PRO_5026291524" description="V-type proton ATPase subunit S1/VOA1 transmembrane domain-containing protein" evidence="6">
    <location>
        <begin position="17"/>
        <end position="302"/>
    </location>
</feature>
<gene>
    <name evidence="8" type="ORF">Ae201684_002466</name>
</gene>
<feature type="transmembrane region" description="Helical" evidence="5">
    <location>
        <begin position="261"/>
        <end position="282"/>
    </location>
</feature>
<accession>A0A6G0XQ83</accession>
<comment type="subcellular location">
    <subcellularLocation>
        <location evidence="1">Membrane</location>
        <topology evidence="1">Single-pass membrane protein</topology>
    </subcellularLocation>
</comment>
<dbReference type="Proteomes" id="UP000481153">
    <property type="component" value="Unassembled WGS sequence"/>
</dbReference>
<evidence type="ECO:0000259" key="7">
    <source>
        <dbReference type="Pfam" id="PF20520"/>
    </source>
</evidence>